<dbReference type="PROSITE" id="PS50105">
    <property type="entry name" value="SAM_DOMAIN"/>
    <property type="match status" value="1"/>
</dbReference>
<feature type="compositionally biased region" description="Low complexity" evidence="7">
    <location>
        <begin position="584"/>
        <end position="604"/>
    </location>
</feature>
<feature type="region of interest" description="Disordered" evidence="7">
    <location>
        <begin position="441"/>
        <end position="498"/>
    </location>
</feature>
<dbReference type="PROSITE" id="PS50067">
    <property type="entry name" value="KINESIN_MOTOR_2"/>
    <property type="match status" value="1"/>
</dbReference>
<keyword evidence="11" id="KW-1185">Reference proteome</keyword>
<comment type="subcellular location">
    <subcellularLocation>
        <location evidence="1">Cytoplasm</location>
        <location evidence="1">Cytoskeleton</location>
    </subcellularLocation>
</comment>
<dbReference type="InterPro" id="IPR036961">
    <property type="entry name" value="Kinesin_motor_dom_sf"/>
</dbReference>
<evidence type="ECO:0000256" key="6">
    <source>
        <dbReference type="PROSITE-ProRule" id="PRU00283"/>
    </source>
</evidence>
<gene>
    <name evidence="10" type="ORF">ACHAXA_005827</name>
</gene>
<organism evidence="10 11">
    <name type="scientific">Cyclostephanos tholiformis</name>
    <dbReference type="NCBI Taxonomy" id="382380"/>
    <lineage>
        <taxon>Eukaryota</taxon>
        <taxon>Sar</taxon>
        <taxon>Stramenopiles</taxon>
        <taxon>Ochrophyta</taxon>
        <taxon>Bacillariophyta</taxon>
        <taxon>Coscinodiscophyceae</taxon>
        <taxon>Thalassiosirophycidae</taxon>
        <taxon>Stephanodiscales</taxon>
        <taxon>Stephanodiscaceae</taxon>
        <taxon>Cyclostephanos</taxon>
    </lineage>
</organism>
<dbReference type="SUPFAM" id="SSF47769">
    <property type="entry name" value="SAM/Pointed domain"/>
    <property type="match status" value="1"/>
</dbReference>
<feature type="region of interest" description="Disordered" evidence="7">
    <location>
        <begin position="320"/>
        <end position="392"/>
    </location>
</feature>
<evidence type="ECO:0000256" key="1">
    <source>
        <dbReference type="ARBA" id="ARBA00004245"/>
    </source>
</evidence>
<evidence type="ECO:0000313" key="11">
    <source>
        <dbReference type="Proteomes" id="UP001530377"/>
    </source>
</evidence>
<feature type="compositionally biased region" description="Acidic residues" evidence="7">
    <location>
        <begin position="143"/>
        <end position="152"/>
    </location>
</feature>
<feature type="compositionally biased region" description="Low complexity" evidence="7">
    <location>
        <begin position="450"/>
        <end position="462"/>
    </location>
</feature>
<feature type="binding site" evidence="6">
    <location>
        <begin position="975"/>
        <end position="982"/>
    </location>
    <ligand>
        <name>ATP</name>
        <dbReference type="ChEBI" id="CHEBI:30616"/>
    </ligand>
</feature>
<dbReference type="InterPro" id="IPR027640">
    <property type="entry name" value="Kinesin-like_fam"/>
</dbReference>
<evidence type="ECO:0000256" key="3">
    <source>
        <dbReference type="ARBA" id="ARBA00022701"/>
    </source>
</evidence>
<keyword evidence="4 6" id="KW-0505">Motor protein</keyword>
<feature type="region of interest" description="Disordered" evidence="7">
    <location>
        <begin position="686"/>
        <end position="820"/>
    </location>
</feature>
<feature type="domain" description="SAM" evidence="9">
    <location>
        <begin position="40"/>
        <end position="99"/>
    </location>
</feature>
<dbReference type="GO" id="GO:0005874">
    <property type="term" value="C:microtubule"/>
    <property type="evidence" value="ECO:0007669"/>
    <property type="project" value="UniProtKB-KW"/>
</dbReference>
<keyword evidence="3" id="KW-0493">Microtubule</keyword>
<feature type="compositionally biased region" description="Polar residues" evidence="7">
    <location>
        <begin position="688"/>
        <end position="708"/>
    </location>
</feature>
<feature type="compositionally biased region" description="Low complexity" evidence="7">
    <location>
        <begin position="487"/>
        <end position="498"/>
    </location>
</feature>
<dbReference type="Gene3D" id="3.40.850.10">
    <property type="entry name" value="Kinesin motor domain"/>
    <property type="match status" value="1"/>
</dbReference>
<proteinExistence type="inferred from homology"/>
<feature type="compositionally biased region" description="Polar residues" evidence="7">
    <location>
        <begin position="790"/>
        <end position="802"/>
    </location>
</feature>
<comment type="caution">
    <text evidence="10">The sequence shown here is derived from an EMBL/GenBank/DDBJ whole genome shotgun (WGS) entry which is preliminary data.</text>
</comment>
<dbReference type="InterPro" id="IPR027417">
    <property type="entry name" value="P-loop_NTPase"/>
</dbReference>
<evidence type="ECO:0000256" key="4">
    <source>
        <dbReference type="ARBA" id="ARBA00023175"/>
    </source>
</evidence>
<dbReference type="InterPro" id="IPR001752">
    <property type="entry name" value="Kinesin_motor_dom"/>
</dbReference>
<feature type="compositionally biased region" description="Low complexity" evidence="7">
    <location>
        <begin position="620"/>
        <end position="629"/>
    </location>
</feature>
<feature type="region of interest" description="Disordered" evidence="7">
    <location>
        <begin position="262"/>
        <end position="301"/>
    </location>
</feature>
<evidence type="ECO:0000259" key="8">
    <source>
        <dbReference type="PROSITE" id="PS50067"/>
    </source>
</evidence>
<accession>A0ABD3RZY0</accession>
<dbReference type="GO" id="GO:0005524">
    <property type="term" value="F:ATP binding"/>
    <property type="evidence" value="ECO:0007669"/>
    <property type="project" value="UniProtKB-UniRule"/>
</dbReference>
<feature type="compositionally biased region" description="Polar residues" evidence="7">
    <location>
        <begin position="753"/>
        <end position="767"/>
    </location>
</feature>
<dbReference type="AlphaFoldDB" id="A0ABD3RZY0"/>
<dbReference type="SMART" id="SM00129">
    <property type="entry name" value="KISc"/>
    <property type="match status" value="1"/>
</dbReference>
<evidence type="ECO:0000259" key="9">
    <source>
        <dbReference type="PROSITE" id="PS50105"/>
    </source>
</evidence>
<keyword evidence="6" id="KW-0067">ATP-binding</keyword>
<evidence type="ECO:0000313" key="10">
    <source>
        <dbReference type="EMBL" id="KAL3817794.1"/>
    </source>
</evidence>
<evidence type="ECO:0000256" key="5">
    <source>
        <dbReference type="ARBA" id="ARBA00023212"/>
    </source>
</evidence>
<dbReference type="InterPro" id="IPR013761">
    <property type="entry name" value="SAM/pointed_sf"/>
</dbReference>
<dbReference type="PANTHER" id="PTHR47971">
    <property type="entry name" value="KINESIN-RELATED PROTEIN 6"/>
    <property type="match status" value="1"/>
</dbReference>
<feature type="region of interest" description="Disordered" evidence="7">
    <location>
        <begin position="582"/>
        <end position="674"/>
    </location>
</feature>
<evidence type="ECO:0008006" key="12">
    <source>
        <dbReference type="Google" id="ProtNLM"/>
    </source>
</evidence>
<dbReference type="InterPro" id="IPR001660">
    <property type="entry name" value="SAM"/>
</dbReference>
<feature type="compositionally biased region" description="Low complexity" evidence="7">
    <location>
        <begin position="731"/>
        <end position="742"/>
    </location>
</feature>
<feature type="compositionally biased region" description="Low complexity" evidence="7">
    <location>
        <begin position="658"/>
        <end position="671"/>
    </location>
</feature>
<sequence>MTTTSTTTRHPADDDNGHDAEAAVASTAGKDRDVMVRDLVPSWLRSANLGYATANFEMAGILTPRSFAELELRYFEPLGVTDGDDRKRLFYLIQRVREELRREEEDGEEVAAAVVAKTRTTTSAAKASGERGGRRKDGGRTDDGDDNDDGYDEEKFRSPSKNSNFDLGDRGELSSTVVTTKALIRDGGNIGVSVDAMEVISPVTLSSPIASSSVSDGNRHHRHYNHHVGDDDDDGGIVITSSIESSSSKVGRRLGHCNIDHGSGIKGAGGSTVTGEASSSGGVTSHQSAAMGRGGRNKITAREQLQRELELRAERRREMKKLMNNDNNNADGSRSLGSRRRRQSFLPSISNPVHADTQRGRSGTEETTTSGIRPSSSRPSSTIIATSSHHRPLASAAMATMAHAGNSAIERRAVAMTTKGRNRALPGGNDAESAMSDTSDLSASVFSNDRSSSLGVASRSSSVGGGSSRRRRSSIPSASFIGPAAASHRPSSSSSYLSGRISGNITAHVSAASGHTDENKNYVNFDEKKTGTVATTKNGSALILDGKKRLSTIPASAIDPLSPLKGFSSTLHNQSLATATFSIGSNNPLRRGSRSSLGGDSESGSVGGCGSRGVPPPSSSRPGSAATSESMRERQANSTSNGDCVGIEIPPRTTTIAGSSGRLLRPSSRSSMVGSQRFDVYDRLKASLSPSGNKPVVSESTMSVQLQRQHLESPVPPMSSHGCIAGGGGSSVQSQQLRQRISPHPPRGRERATSPTRSISSARSNRPVSPKSTTHHQHSSQSPPKMGVINGNNNGGQLSPTRSKTRSKTPPPAVIAGSTKGISNATTKGAVFVHGALDDTSWATQIGRLRESFEHEHAQYLTSTVRQLRQQQSCEDDVGYDMRIRVIVRKRPMSIRESSEDVDAVQTLDYDDYGRILVHQPKTKLDLTKEVESTSFAFDNVFDEKSNNENIYERSVRGLIPGLFRGTWASVFAYGQTGSGKTFTMMGANSTGKRAGNHAENSVNRANLGLYCLAAQDVFRIAEEPACANISIGVSLFEIYGGKLLDLLNARNSVRCLEDSHGKVCFPGLSERTMLQFLQHEMTLVNDTDTNRDNIDEYLNELEHLSDQQLILLSTLREKLNSSSALQKVFSELASSSVS</sequence>
<comment type="similarity">
    <text evidence="6">Belongs to the TRAFAC class myosin-kinesin ATPase superfamily. Kinesin family.</text>
</comment>
<dbReference type="EMBL" id="JALLPB020000091">
    <property type="protein sequence ID" value="KAL3817794.1"/>
    <property type="molecule type" value="Genomic_DNA"/>
</dbReference>
<dbReference type="GO" id="GO:0003774">
    <property type="term" value="F:cytoskeletal motor activity"/>
    <property type="evidence" value="ECO:0007669"/>
    <property type="project" value="UniProtKB-UniRule"/>
</dbReference>
<keyword evidence="2" id="KW-0963">Cytoplasm</keyword>
<dbReference type="Gene3D" id="1.10.150.50">
    <property type="entry name" value="Transcription Factor, Ets-1"/>
    <property type="match status" value="1"/>
</dbReference>
<feature type="region of interest" description="Disordered" evidence="7">
    <location>
        <begin position="120"/>
        <end position="171"/>
    </location>
</feature>
<keyword evidence="5" id="KW-0206">Cytoskeleton</keyword>
<evidence type="ECO:0000256" key="7">
    <source>
        <dbReference type="SAM" id="MobiDB-lite"/>
    </source>
</evidence>
<dbReference type="Pfam" id="PF00225">
    <property type="entry name" value="Kinesin"/>
    <property type="match status" value="1"/>
</dbReference>
<feature type="domain" description="Kinesin motor" evidence="8">
    <location>
        <begin position="883"/>
        <end position="1139"/>
    </location>
</feature>
<dbReference type="SUPFAM" id="SSF52540">
    <property type="entry name" value="P-loop containing nucleoside triphosphate hydrolases"/>
    <property type="match status" value="1"/>
</dbReference>
<keyword evidence="6" id="KW-0547">Nucleotide-binding</keyword>
<feature type="compositionally biased region" description="Basic and acidic residues" evidence="7">
    <location>
        <begin position="128"/>
        <end position="142"/>
    </location>
</feature>
<dbReference type="Proteomes" id="UP001530377">
    <property type="component" value="Unassembled WGS sequence"/>
</dbReference>
<feature type="compositionally biased region" description="Low complexity" evidence="7">
    <location>
        <begin position="365"/>
        <end position="387"/>
    </location>
</feature>
<reference evidence="10 11" key="1">
    <citation type="submission" date="2024-10" db="EMBL/GenBank/DDBJ databases">
        <title>Updated reference genomes for cyclostephanoid diatoms.</title>
        <authorList>
            <person name="Roberts W.R."/>
            <person name="Alverson A.J."/>
        </authorList>
    </citation>
    <scope>NUCLEOTIDE SEQUENCE [LARGE SCALE GENOMIC DNA]</scope>
    <source>
        <strain evidence="10 11">AJA228-03</strain>
    </source>
</reference>
<protein>
    <recommendedName>
        <fullName evidence="12">Kinesin</fullName>
    </recommendedName>
</protein>
<evidence type="ECO:0000256" key="2">
    <source>
        <dbReference type="ARBA" id="ARBA00022490"/>
    </source>
</evidence>
<feature type="compositionally biased region" description="Polar residues" evidence="7">
    <location>
        <begin position="273"/>
        <end position="288"/>
    </location>
</feature>
<dbReference type="PANTHER" id="PTHR47971:SF8">
    <property type="entry name" value="KINESIN-LIKE PROTEIN"/>
    <property type="match status" value="1"/>
</dbReference>
<name>A0ABD3RZY0_9STRA</name>